<protein>
    <submittedName>
        <fullName evidence="6">Uncharacterized protein</fullName>
    </submittedName>
</protein>
<reference evidence="6" key="1">
    <citation type="submission" date="2021-11" db="EMBL/GenBank/DDBJ databases">
        <authorList>
            <person name="Schell T."/>
        </authorList>
    </citation>
    <scope>NUCLEOTIDE SEQUENCE</scope>
    <source>
        <strain evidence="6">M5</strain>
    </source>
</reference>
<dbReference type="SUPFAM" id="SSF47954">
    <property type="entry name" value="Cyclin-like"/>
    <property type="match status" value="1"/>
</dbReference>
<evidence type="ECO:0000256" key="4">
    <source>
        <dbReference type="ARBA" id="ARBA00023306"/>
    </source>
</evidence>
<dbReference type="GO" id="GO:0051301">
    <property type="term" value="P:cell division"/>
    <property type="evidence" value="ECO:0007669"/>
    <property type="project" value="UniProtKB-KW"/>
</dbReference>
<evidence type="ECO:0000256" key="5">
    <source>
        <dbReference type="SAM" id="MobiDB-lite"/>
    </source>
</evidence>
<comment type="similarity">
    <text evidence="1">Belongs to the cyclin family.</text>
</comment>
<dbReference type="PIRSF" id="PIRSF025798">
    <property type="entry name" value="Cables"/>
    <property type="match status" value="1"/>
</dbReference>
<accession>A0A8J2RVN9</accession>
<proteinExistence type="inferred from homology"/>
<dbReference type="GO" id="GO:0005829">
    <property type="term" value="C:cytosol"/>
    <property type="evidence" value="ECO:0007669"/>
    <property type="project" value="UniProtKB-ARBA"/>
</dbReference>
<gene>
    <name evidence="6" type="ORF">DGAL_LOCUS11436</name>
</gene>
<dbReference type="OrthoDB" id="5353095at2759"/>
<dbReference type="CDD" id="cd20556">
    <property type="entry name" value="CYCLIN_CABLES"/>
    <property type="match status" value="1"/>
</dbReference>
<evidence type="ECO:0000256" key="1">
    <source>
        <dbReference type="ARBA" id="ARBA00008742"/>
    </source>
</evidence>
<name>A0A8J2RVN9_9CRUS</name>
<dbReference type="PANTHER" id="PTHR22896:SF0">
    <property type="entry name" value="CYCLIN N-TERMINAL DOMAIN-CONTAINING PROTEIN"/>
    <property type="match status" value="1"/>
</dbReference>
<dbReference type="Gene3D" id="1.10.472.10">
    <property type="entry name" value="Cyclin-like"/>
    <property type="match status" value="1"/>
</dbReference>
<dbReference type="Proteomes" id="UP000789390">
    <property type="component" value="Unassembled WGS sequence"/>
</dbReference>
<evidence type="ECO:0000313" key="7">
    <source>
        <dbReference type="Proteomes" id="UP000789390"/>
    </source>
</evidence>
<dbReference type="AlphaFoldDB" id="A0A8J2RVN9"/>
<keyword evidence="3" id="KW-0132">Cell division</keyword>
<dbReference type="PANTHER" id="PTHR22896">
    <property type="entry name" value="CDK5 AND ABL1 ENZYME SUBSTRATE 1"/>
    <property type="match status" value="1"/>
</dbReference>
<dbReference type="InterPro" id="IPR036915">
    <property type="entry name" value="Cyclin-like_sf"/>
</dbReference>
<keyword evidence="4" id="KW-0131">Cell cycle</keyword>
<evidence type="ECO:0000256" key="3">
    <source>
        <dbReference type="ARBA" id="ARBA00022618"/>
    </source>
</evidence>
<dbReference type="InterPro" id="IPR012388">
    <property type="entry name" value="CABLES1/2"/>
</dbReference>
<comment type="caution">
    <text evidence="6">The sequence shown here is derived from an EMBL/GenBank/DDBJ whole genome shotgun (WGS) entry which is preliminary data.</text>
</comment>
<sequence length="561" mass="63317">MATFFYRQKHSRRRLAALNFLSNISLDGSFQDLKYDPASKATGLCDSFAGDQDCNTLIGKSNKTSLYVNENGKTDEGFCTAVTIQEEVNIHKVVNSDIKCAYQEEEEMCKLDLDLLVKEKSSIAVIRERSQTMDTMIKRKKVVIPASVNICHPLVIPILPVTHSEKPSVDFMEPSTTSGYLFPNSSRCRRISSNTSEGSCSPAGSGAREKEVKFLTSAYDWSSQITDQRLVLVTCYCSPVVLFSTLPFSRISKLSRGDFRSDSGRRRHTSGTRPVSTADYPDLYNLLGLTKPGDGQVVSYCQMLVPSGNIGREYVTPRRPHFSDGIHYENDCYTNKTAASLFRTHDRSNRPASPLQLMENMKIDGEEGNTQTYFNFGQFTYHPSLLDDPELIAGKHSTRIALLTFSSYMTSVIDYVKPCDLKKELNDKFREKFPHIHLTLSKIRSLKREMRKVAQQESGTGTDLLTVAQSYVFFEKLILRGLVHKGNRKLCAGATLLLSAKMNDVKGDSLKTLIEEIQNNFRISRRELFASEFAVLVALEFSLHSPTWEIFSHYQRLLYDS</sequence>
<evidence type="ECO:0000313" key="6">
    <source>
        <dbReference type="EMBL" id="CAH0108070.1"/>
    </source>
</evidence>
<keyword evidence="2" id="KW-0597">Phosphoprotein</keyword>
<feature type="region of interest" description="Disordered" evidence="5">
    <location>
        <begin position="256"/>
        <end position="276"/>
    </location>
</feature>
<dbReference type="EMBL" id="CAKKLH010000281">
    <property type="protein sequence ID" value="CAH0108070.1"/>
    <property type="molecule type" value="Genomic_DNA"/>
</dbReference>
<keyword evidence="7" id="KW-1185">Reference proteome</keyword>
<organism evidence="6 7">
    <name type="scientific">Daphnia galeata</name>
    <dbReference type="NCBI Taxonomy" id="27404"/>
    <lineage>
        <taxon>Eukaryota</taxon>
        <taxon>Metazoa</taxon>
        <taxon>Ecdysozoa</taxon>
        <taxon>Arthropoda</taxon>
        <taxon>Crustacea</taxon>
        <taxon>Branchiopoda</taxon>
        <taxon>Diplostraca</taxon>
        <taxon>Cladocera</taxon>
        <taxon>Anomopoda</taxon>
        <taxon>Daphniidae</taxon>
        <taxon>Daphnia</taxon>
    </lineage>
</organism>
<evidence type="ECO:0000256" key="2">
    <source>
        <dbReference type="ARBA" id="ARBA00022553"/>
    </source>
</evidence>
<dbReference type="FunFam" id="1.10.472.10:FF:000020">
    <property type="entry name" value="CDK5 and ABL1 enzyme substrate 1"/>
    <property type="match status" value="1"/>
</dbReference>
<dbReference type="GO" id="GO:0051726">
    <property type="term" value="P:regulation of cell cycle"/>
    <property type="evidence" value="ECO:0007669"/>
    <property type="project" value="InterPro"/>
</dbReference>